<dbReference type="Pfam" id="PF25989">
    <property type="entry name" value="YknX_C"/>
    <property type="match status" value="1"/>
</dbReference>
<dbReference type="NCBIfam" id="TIGR01730">
    <property type="entry name" value="RND_mfp"/>
    <property type="match status" value="1"/>
</dbReference>
<evidence type="ECO:0000256" key="1">
    <source>
        <dbReference type="ARBA" id="ARBA00009477"/>
    </source>
</evidence>
<dbReference type="AlphaFoldDB" id="A0A918QBE0"/>
<evidence type="ECO:0000259" key="4">
    <source>
        <dbReference type="Pfam" id="PF25954"/>
    </source>
</evidence>
<dbReference type="InterPro" id="IPR058625">
    <property type="entry name" value="MdtA-like_BSH"/>
</dbReference>
<evidence type="ECO:0000313" key="7">
    <source>
        <dbReference type="Proteomes" id="UP000619457"/>
    </source>
</evidence>
<dbReference type="GO" id="GO:0015562">
    <property type="term" value="F:efflux transmembrane transporter activity"/>
    <property type="evidence" value="ECO:0007669"/>
    <property type="project" value="TreeGrafter"/>
</dbReference>
<feature type="domain" description="CusB-like beta-barrel" evidence="4">
    <location>
        <begin position="239"/>
        <end position="308"/>
    </location>
</feature>
<evidence type="ECO:0000259" key="5">
    <source>
        <dbReference type="Pfam" id="PF25989"/>
    </source>
</evidence>
<evidence type="ECO:0000313" key="6">
    <source>
        <dbReference type="EMBL" id="GGZ37740.1"/>
    </source>
</evidence>
<proteinExistence type="inferred from homology"/>
<dbReference type="SUPFAM" id="SSF111369">
    <property type="entry name" value="HlyD-like secretion proteins"/>
    <property type="match status" value="1"/>
</dbReference>
<reference evidence="6" key="2">
    <citation type="submission" date="2020-09" db="EMBL/GenBank/DDBJ databases">
        <authorList>
            <person name="Sun Q."/>
            <person name="Kim S."/>
        </authorList>
    </citation>
    <scope>NUCLEOTIDE SEQUENCE</scope>
    <source>
        <strain evidence="6">KCTC 12368</strain>
    </source>
</reference>
<dbReference type="Gene3D" id="1.10.287.470">
    <property type="entry name" value="Helix hairpin bin"/>
    <property type="match status" value="1"/>
</dbReference>
<sequence>MNKHLHPLTNMKTFSQLSLAAIVAMTFSCGPKEQDLEAKKEQLATYKDDYHSLKDKIASLEEEISEEDTTFAMSNRKSVLVTTIPAEKQAFEHFLEVTGNVLSKKNVNIGAEVAGRIEDIKAKEGMRVSKGDVLVSIDAESVDNNIAELETQMELAQTLYEKQKRLWDREIGTEVQYLEAKNRMESLERNLETLQTQKGKASIRAPYNGTVETVSVRLGELVQPGMSIINFVGDSDLYIEGDISEAYVGVLEQGDSVMVEFPSTDRVIQTKVTAVGAIINPSNRTFKVEVFLPNLKHVKPNMISVLKIKDYENKDAVTVPTNLIQRDNIGEYVYVVKDNKAIKQYVTKGETYHQKSEIKEGLSGGELIIEKGFREVTEGANVEIVKN</sequence>
<feature type="coiled-coil region" evidence="2">
    <location>
        <begin position="36"/>
        <end position="70"/>
    </location>
</feature>
<organism evidence="6 7">
    <name type="scientific">Echinicola pacifica</name>
    <dbReference type="NCBI Taxonomy" id="346377"/>
    <lineage>
        <taxon>Bacteria</taxon>
        <taxon>Pseudomonadati</taxon>
        <taxon>Bacteroidota</taxon>
        <taxon>Cytophagia</taxon>
        <taxon>Cytophagales</taxon>
        <taxon>Cyclobacteriaceae</taxon>
        <taxon>Echinicola</taxon>
    </lineage>
</organism>
<dbReference type="EMBL" id="BMWX01000007">
    <property type="protein sequence ID" value="GGZ37740.1"/>
    <property type="molecule type" value="Genomic_DNA"/>
</dbReference>
<dbReference type="PANTHER" id="PTHR30469:SF15">
    <property type="entry name" value="HLYD FAMILY OF SECRETION PROTEINS"/>
    <property type="match status" value="1"/>
</dbReference>
<evidence type="ECO:0008006" key="8">
    <source>
        <dbReference type="Google" id="ProtNLM"/>
    </source>
</evidence>
<dbReference type="PROSITE" id="PS51257">
    <property type="entry name" value="PROKAR_LIPOPROTEIN"/>
    <property type="match status" value="1"/>
</dbReference>
<comment type="caution">
    <text evidence="6">The sequence shown here is derived from an EMBL/GenBank/DDBJ whole genome shotgun (WGS) entry which is preliminary data.</text>
</comment>
<name>A0A918QBE0_9BACT</name>
<evidence type="ECO:0000259" key="3">
    <source>
        <dbReference type="Pfam" id="PF25917"/>
    </source>
</evidence>
<comment type="similarity">
    <text evidence="1">Belongs to the membrane fusion protein (MFP) (TC 8.A.1) family.</text>
</comment>
<dbReference type="Gene3D" id="2.40.30.170">
    <property type="match status" value="1"/>
</dbReference>
<dbReference type="Pfam" id="PF25917">
    <property type="entry name" value="BSH_RND"/>
    <property type="match status" value="1"/>
</dbReference>
<protein>
    <recommendedName>
        <fullName evidence="8">RND family efflux transporter, MFP subunit</fullName>
    </recommendedName>
</protein>
<dbReference type="PANTHER" id="PTHR30469">
    <property type="entry name" value="MULTIDRUG RESISTANCE PROTEIN MDTA"/>
    <property type="match status" value="1"/>
</dbReference>
<dbReference type="Proteomes" id="UP000619457">
    <property type="component" value="Unassembled WGS sequence"/>
</dbReference>
<dbReference type="Gene3D" id="2.40.420.20">
    <property type="match status" value="1"/>
</dbReference>
<reference evidence="6" key="1">
    <citation type="journal article" date="2014" name="Int. J. Syst. Evol. Microbiol.">
        <title>Complete genome sequence of Corynebacterium casei LMG S-19264T (=DSM 44701T), isolated from a smear-ripened cheese.</title>
        <authorList>
            <consortium name="US DOE Joint Genome Institute (JGI-PGF)"/>
            <person name="Walter F."/>
            <person name="Albersmeier A."/>
            <person name="Kalinowski J."/>
            <person name="Ruckert C."/>
        </authorList>
    </citation>
    <scope>NUCLEOTIDE SEQUENCE</scope>
    <source>
        <strain evidence="6">KCTC 12368</strain>
    </source>
</reference>
<feature type="domain" description="YknX-like C-terminal permuted SH3-like" evidence="5">
    <location>
        <begin position="316"/>
        <end position="384"/>
    </location>
</feature>
<dbReference type="InterPro" id="IPR058792">
    <property type="entry name" value="Beta-barrel_RND_2"/>
</dbReference>
<evidence type="ECO:0000256" key="2">
    <source>
        <dbReference type="SAM" id="Coils"/>
    </source>
</evidence>
<dbReference type="GO" id="GO:1990281">
    <property type="term" value="C:efflux pump complex"/>
    <property type="evidence" value="ECO:0007669"/>
    <property type="project" value="TreeGrafter"/>
</dbReference>
<keyword evidence="7" id="KW-1185">Reference proteome</keyword>
<accession>A0A918QBE0</accession>
<dbReference type="InterPro" id="IPR058637">
    <property type="entry name" value="YknX-like_C"/>
</dbReference>
<dbReference type="Gene3D" id="2.40.50.100">
    <property type="match status" value="1"/>
</dbReference>
<feature type="domain" description="Multidrug resistance protein MdtA-like barrel-sandwich hybrid" evidence="3">
    <location>
        <begin position="106"/>
        <end position="226"/>
    </location>
</feature>
<gene>
    <name evidence="6" type="ORF">GCM10007049_33720</name>
</gene>
<keyword evidence="2" id="KW-0175">Coiled coil</keyword>
<feature type="coiled-coil region" evidence="2">
    <location>
        <begin position="139"/>
        <end position="204"/>
    </location>
</feature>
<dbReference type="Pfam" id="PF25954">
    <property type="entry name" value="Beta-barrel_RND_2"/>
    <property type="match status" value="1"/>
</dbReference>
<dbReference type="InterPro" id="IPR006143">
    <property type="entry name" value="RND_pump_MFP"/>
</dbReference>